<feature type="transmembrane region" description="Helical" evidence="1">
    <location>
        <begin position="9"/>
        <end position="33"/>
    </location>
</feature>
<protein>
    <submittedName>
        <fullName evidence="2">Uncharacterized protein</fullName>
    </submittedName>
</protein>
<organism evidence="2 3">
    <name type="scientific">Sutterella wadsworthensis 2_1_59BFAA</name>
    <dbReference type="NCBI Taxonomy" id="742823"/>
    <lineage>
        <taxon>Bacteria</taxon>
        <taxon>Pseudomonadati</taxon>
        <taxon>Pseudomonadota</taxon>
        <taxon>Betaproteobacteria</taxon>
        <taxon>Burkholderiales</taxon>
        <taxon>Sutterellaceae</taxon>
        <taxon>Sutterella</taxon>
    </lineage>
</organism>
<dbReference type="PATRIC" id="fig|742823.3.peg.153"/>
<name>K1JZY3_9BURK</name>
<proteinExistence type="predicted"/>
<dbReference type="EMBL" id="ADMG01000007">
    <property type="protein sequence ID" value="EKB32138.1"/>
    <property type="molecule type" value="Genomic_DNA"/>
</dbReference>
<comment type="caution">
    <text evidence="2">The sequence shown here is derived from an EMBL/GenBank/DDBJ whole genome shotgun (WGS) entry which is preliminary data.</text>
</comment>
<keyword evidence="3" id="KW-1185">Reference proteome</keyword>
<dbReference type="HOGENOM" id="CLU_3376468_0_0_4"/>
<dbReference type="Proteomes" id="UP000005835">
    <property type="component" value="Unassembled WGS sequence"/>
</dbReference>
<evidence type="ECO:0000313" key="3">
    <source>
        <dbReference type="Proteomes" id="UP000005835"/>
    </source>
</evidence>
<gene>
    <name evidence="2" type="ORF">HMPREF9465_00153</name>
</gene>
<reference evidence="2 3" key="1">
    <citation type="submission" date="2012-05" db="EMBL/GenBank/DDBJ databases">
        <title>The Genome Sequence of Sutterella wadsworthensis 2_1_59BFAA.</title>
        <authorList>
            <consortium name="The Broad Institute Genome Sequencing Platform"/>
            <person name="Earl A."/>
            <person name="Ward D."/>
            <person name="Feldgarden M."/>
            <person name="Gevers D."/>
            <person name="Daigneault M."/>
            <person name="Strauss J."/>
            <person name="Allen-Vercoe E."/>
            <person name="Walker B."/>
            <person name="Young S.K."/>
            <person name="Zeng Q."/>
            <person name="Gargeya S."/>
            <person name="Fitzgerald M."/>
            <person name="Haas B."/>
            <person name="Abouelleil A."/>
            <person name="Alvarado L."/>
            <person name="Arachchi H.M."/>
            <person name="Berlin A.M."/>
            <person name="Chapman S.B."/>
            <person name="Goldberg J."/>
            <person name="Griggs A."/>
            <person name="Gujja S."/>
            <person name="Hansen M."/>
            <person name="Howarth C."/>
            <person name="Imamovic A."/>
            <person name="Larimer J."/>
            <person name="McCowen C."/>
            <person name="Montmayeur A."/>
            <person name="Murphy C."/>
            <person name="Neiman D."/>
            <person name="Pearson M."/>
            <person name="Priest M."/>
            <person name="Roberts A."/>
            <person name="Saif S."/>
            <person name="Shea T."/>
            <person name="Sisk P."/>
            <person name="Sykes S."/>
            <person name="Wortman J."/>
            <person name="Nusbaum C."/>
            <person name="Birren B."/>
        </authorList>
    </citation>
    <scope>NUCLEOTIDE SEQUENCE [LARGE SCALE GENOMIC DNA]</scope>
    <source>
        <strain evidence="2 3">2_1_59BFAA</strain>
    </source>
</reference>
<evidence type="ECO:0000313" key="2">
    <source>
        <dbReference type="EMBL" id="EKB32138.1"/>
    </source>
</evidence>
<keyword evidence="1" id="KW-0812">Transmembrane</keyword>
<sequence>MLRKFMRGALYVAFAMVALWIIVNVIAMAKYALS</sequence>
<accession>K1JZY3</accession>
<evidence type="ECO:0000256" key="1">
    <source>
        <dbReference type="SAM" id="Phobius"/>
    </source>
</evidence>
<keyword evidence="1" id="KW-1133">Transmembrane helix</keyword>
<keyword evidence="1" id="KW-0472">Membrane</keyword>
<dbReference type="AlphaFoldDB" id="K1JZY3"/>